<dbReference type="EMBL" id="LILC01000002">
    <property type="protein sequence ID" value="KOO50774.1"/>
    <property type="molecule type" value="Genomic_DNA"/>
</dbReference>
<organism evidence="2 3">
    <name type="scientific">Priestia koreensis</name>
    <dbReference type="NCBI Taxonomy" id="284581"/>
    <lineage>
        <taxon>Bacteria</taxon>
        <taxon>Bacillati</taxon>
        <taxon>Bacillota</taxon>
        <taxon>Bacilli</taxon>
        <taxon>Bacillales</taxon>
        <taxon>Bacillaceae</taxon>
        <taxon>Priestia</taxon>
    </lineage>
</organism>
<name>A0A0M0LI92_9BACI</name>
<keyword evidence="2" id="KW-0808">Transferase</keyword>
<dbReference type="PANTHER" id="PTHR43861">
    <property type="entry name" value="TRANS-ACONITATE 2-METHYLTRANSFERASE-RELATED"/>
    <property type="match status" value="1"/>
</dbReference>
<dbReference type="SUPFAM" id="SSF53335">
    <property type="entry name" value="S-adenosyl-L-methionine-dependent methyltransferases"/>
    <property type="match status" value="1"/>
</dbReference>
<dbReference type="GO" id="GO:0032259">
    <property type="term" value="P:methylation"/>
    <property type="evidence" value="ECO:0007669"/>
    <property type="project" value="UniProtKB-KW"/>
</dbReference>
<keyword evidence="3" id="KW-1185">Reference proteome</keyword>
<evidence type="ECO:0000313" key="3">
    <source>
        <dbReference type="Proteomes" id="UP000037558"/>
    </source>
</evidence>
<dbReference type="Gene3D" id="3.40.50.150">
    <property type="entry name" value="Vaccinia Virus protein VP39"/>
    <property type="match status" value="1"/>
</dbReference>
<reference evidence="3" key="1">
    <citation type="submission" date="2015-08" db="EMBL/GenBank/DDBJ databases">
        <title>Fjat-14210 dsm16467.</title>
        <authorList>
            <person name="Liu B."/>
            <person name="Wang J."/>
            <person name="Zhu Y."/>
            <person name="Liu G."/>
            <person name="Chen Q."/>
            <person name="Chen Z."/>
            <person name="Lan J."/>
            <person name="Che J."/>
            <person name="Ge C."/>
            <person name="Shi H."/>
            <person name="Pan Z."/>
            <person name="Liu X."/>
        </authorList>
    </citation>
    <scope>NUCLEOTIDE SEQUENCE [LARGE SCALE GENOMIC DNA]</scope>
    <source>
        <strain evidence="3">DSM 16467</strain>
    </source>
</reference>
<dbReference type="InterPro" id="IPR013216">
    <property type="entry name" value="Methyltransf_11"/>
</dbReference>
<gene>
    <name evidence="2" type="ORF">AMD01_03285</name>
</gene>
<comment type="caution">
    <text evidence="2">The sequence shown here is derived from an EMBL/GenBank/DDBJ whole genome shotgun (WGS) entry which is preliminary data.</text>
</comment>
<sequence>MFNWHEEAKKKWDEGVTFWNQKSENMWTEGSRKDIVPLIQEHIKEGSQLLDIGCGDGYGSSLLHRAGYKVTGVDLSSEMVQKARELGESEEFSFYEADIMALPFKDESQDAVMAINVLEWTSSPLQALTEIKRVLKAEGKACIGILGPTAQPRSNSYARLYGKDVICNTMMPWEFEQLANENGLHTIGGYGVYKRGVTNEMKKSLSRELQQALTFLWVFMLEKHA</sequence>
<dbReference type="AlphaFoldDB" id="A0A0M0LI92"/>
<protein>
    <submittedName>
        <fullName evidence="2">Methyltransferase</fullName>
    </submittedName>
</protein>
<dbReference type="RefSeq" id="WP_053399947.1">
    <property type="nucleotide sequence ID" value="NZ_JAUKEN010000002.1"/>
</dbReference>
<dbReference type="Pfam" id="PF08241">
    <property type="entry name" value="Methyltransf_11"/>
    <property type="match status" value="1"/>
</dbReference>
<feature type="domain" description="Methyltransferase type 11" evidence="1">
    <location>
        <begin position="50"/>
        <end position="142"/>
    </location>
</feature>
<keyword evidence="2" id="KW-0489">Methyltransferase</keyword>
<accession>A0A0M0LI92</accession>
<evidence type="ECO:0000259" key="1">
    <source>
        <dbReference type="Pfam" id="PF08241"/>
    </source>
</evidence>
<dbReference type="PATRIC" id="fig|284581.3.peg.946"/>
<dbReference type="GO" id="GO:0008757">
    <property type="term" value="F:S-adenosylmethionine-dependent methyltransferase activity"/>
    <property type="evidence" value="ECO:0007669"/>
    <property type="project" value="InterPro"/>
</dbReference>
<dbReference type="PANTHER" id="PTHR43861:SF1">
    <property type="entry name" value="TRANS-ACONITATE 2-METHYLTRANSFERASE"/>
    <property type="match status" value="1"/>
</dbReference>
<proteinExistence type="predicted"/>
<dbReference type="Proteomes" id="UP000037558">
    <property type="component" value="Unassembled WGS sequence"/>
</dbReference>
<dbReference type="STRING" id="284581.AMD01_03285"/>
<dbReference type="CDD" id="cd02440">
    <property type="entry name" value="AdoMet_MTases"/>
    <property type="match status" value="1"/>
</dbReference>
<evidence type="ECO:0000313" key="2">
    <source>
        <dbReference type="EMBL" id="KOO50774.1"/>
    </source>
</evidence>
<dbReference type="InterPro" id="IPR029063">
    <property type="entry name" value="SAM-dependent_MTases_sf"/>
</dbReference>